<sequence length="409" mass="46195">MLAAHNLDRWTLDAPMKGAVNEGRSRAHEQKATPGHTIVARLDQPLTITEKEVARLPANNSKQSNLPTAVSKIEQQQQFATFEPIWKPVDPGYEQGFKEIDEWFTGFQKYNQLVTMTERPHATPEFTKATKQLTKNCGGNFIHGLPEAMFDYSLLWCPADASTTRDDSEPSWSWTSHSGRINFPLDPTSCPDTFTLPRSTGENFRSEIQNFHIGPSSSPYTIRRDKHASLRIRYPPYFHAPRGHDPTLESTTLRFTTQTIPADGFTATQLHYASQEIPCSQLINPDGVHAGVLMAYESALSAPHYHGPYEFVLLSRNKRVEPAEATKKPRSAVMHPPGTPIWDGQGFVWDEEVVDFDEGVFERGEWCVLNVMLIRWDEGRGVAERVAVGRMHERAWEELGPVRKDVVLS</sequence>
<keyword evidence="2" id="KW-1185">Reference proteome</keyword>
<proteinExistence type="predicted"/>
<name>A0A9W8WQR3_9PLEO</name>
<gene>
    <name evidence="1" type="ORF">N0V87_009649</name>
</gene>
<dbReference type="AlphaFoldDB" id="A0A9W8WQR3"/>
<evidence type="ECO:0000313" key="2">
    <source>
        <dbReference type="Proteomes" id="UP001140562"/>
    </source>
</evidence>
<reference evidence="1" key="1">
    <citation type="submission" date="2022-10" db="EMBL/GenBank/DDBJ databases">
        <title>Tapping the CABI collections for fungal endophytes: first genome assemblies for Collariella, Neodidymelliopsis, Ascochyta clinopodiicola, Didymella pomorum, Didymosphaeria variabile, Neocosmospora piperis and Neocucurbitaria cava.</title>
        <authorList>
            <person name="Hill R."/>
        </authorList>
    </citation>
    <scope>NUCLEOTIDE SEQUENCE</scope>
    <source>
        <strain evidence="1">IMI 360193</strain>
    </source>
</reference>
<accession>A0A9W8WQR3</accession>
<comment type="caution">
    <text evidence="1">The sequence shown here is derived from an EMBL/GenBank/DDBJ whole genome shotgun (WGS) entry which is preliminary data.</text>
</comment>
<protein>
    <submittedName>
        <fullName evidence="1">Uncharacterized protein</fullName>
    </submittedName>
</protein>
<evidence type="ECO:0000313" key="1">
    <source>
        <dbReference type="EMBL" id="KAJ4330839.1"/>
    </source>
</evidence>
<organism evidence="1 2">
    <name type="scientific">Didymella glomerata</name>
    <dbReference type="NCBI Taxonomy" id="749621"/>
    <lineage>
        <taxon>Eukaryota</taxon>
        <taxon>Fungi</taxon>
        <taxon>Dikarya</taxon>
        <taxon>Ascomycota</taxon>
        <taxon>Pezizomycotina</taxon>
        <taxon>Dothideomycetes</taxon>
        <taxon>Pleosporomycetidae</taxon>
        <taxon>Pleosporales</taxon>
        <taxon>Pleosporineae</taxon>
        <taxon>Didymellaceae</taxon>
        <taxon>Didymella</taxon>
    </lineage>
</organism>
<dbReference type="Proteomes" id="UP001140562">
    <property type="component" value="Unassembled WGS sequence"/>
</dbReference>
<dbReference type="EMBL" id="JAPEUV010000175">
    <property type="protein sequence ID" value="KAJ4330839.1"/>
    <property type="molecule type" value="Genomic_DNA"/>
</dbReference>
<dbReference type="OrthoDB" id="3830006at2759"/>